<evidence type="ECO:0000256" key="6">
    <source>
        <dbReference type="ARBA" id="ARBA00023295"/>
    </source>
</evidence>
<organism evidence="12 13">
    <name type="scientific">Schizosaccharomyces osmophilus</name>
    <dbReference type="NCBI Taxonomy" id="2545709"/>
    <lineage>
        <taxon>Eukaryota</taxon>
        <taxon>Fungi</taxon>
        <taxon>Dikarya</taxon>
        <taxon>Ascomycota</taxon>
        <taxon>Taphrinomycotina</taxon>
        <taxon>Schizosaccharomycetes</taxon>
        <taxon>Schizosaccharomycetales</taxon>
        <taxon>Schizosaccharomycetaceae</taxon>
        <taxon>Schizosaccharomyces</taxon>
    </lineage>
</organism>
<feature type="compositionally biased region" description="Basic residues" evidence="8">
    <location>
        <begin position="109"/>
        <end position="120"/>
    </location>
</feature>
<dbReference type="AlphaFoldDB" id="A0AAE9WB92"/>
<feature type="chain" id="PRO_5042265158" description="glucan endo-1,3-beta-D-glucosidase" evidence="9">
    <location>
        <begin position="23"/>
        <end position="481"/>
    </location>
</feature>
<dbReference type="EC" id="3.2.1.39" evidence="3"/>
<evidence type="ECO:0000256" key="5">
    <source>
        <dbReference type="ARBA" id="ARBA00022801"/>
    </source>
</evidence>
<keyword evidence="6" id="KW-0326">Glycosidase</keyword>
<accession>A0AAE9WB92</accession>
<name>A0AAE9WB92_9SCHI</name>
<dbReference type="GO" id="GO:0009277">
    <property type="term" value="C:fungal-type cell wall"/>
    <property type="evidence" value="ECO:0007669"/>
    <property type="project" value="TreeGrafter"/>
</dbReference>
<evidence type="ECO:0000313" key="13">
    <source>
        <dbReference type="Proteomes" id="UP001212411"/>
    </source>
</evidence>
<dbReference type="InterPro" id="IPR018805">
    <property type="entry name" value="YJL171C/Tos1_C"/>
</dbReference>
<keyword evidence="13" id="KW-1185">Reference proteome</keyword>
<dbReference type="Pfam" id="PF10287">
    <property type="entry name" value="YJL171C_Tos1_C"/>
    <property type="match status" value="1"/>
</dbReference>
<feature type="region of interest" description="Disordered" evidence="8">
    <location>
        <begin position="156"/>
        <end position="190"/>
    </location>
</feature>
<gene>
    <name evidence="12" type="ORF">SOMG_01610</name>
</gene>
<keyword evidence="7" id="KW-0961">Cell wall biogenesis/degradation</keyword>
<evidence type="ECO:0000256" key="2">
    <source>
        <dbReference type="ARBA" id="ARBA00006055"/>
    </source>
</evidence>
<feature type="domain" description="Cell wall protein YJL171C/Tos1 N-terminal" evidence="11">
    <location>
        <begin position="39"/>
        <end position="100"/>
    </location>
</feature>
<dbReference type="InterPro" id="IPR018807">
    <property type="entry name" value="YJL171C/Tos1_N"/>
</dbReference>
<dbReference type="GO" id="GO:0071555">
    <property type="term" value="P:cell wall organization"/>
    <property type="evidence" value="ECO:0007669"/>
    <property type="project" value="UniProtKB-KW"/>
</dbReference>
<evidence type="ECO:0000259" key="11">
    <source>
        <dbReference type="Pfam" id="PF10290"/>
    </source>
</evidence>
<dbReference type="GO" id="GO:0042973">
    <property type="term" value="F:glucan endo-1,3-beta-D-glucosidase activity"/>
    <property type="evidence" value="ECO:0007669"/>
    <property type="project" value="UniProtKB-EC"/>
</dbReference>
<evidence type="ECO:0000256" key="1">
    <source>
        <dbReference type="ARBA" id="ARBA00000382"/>
    </source>
</evidence>
<feature type="domain" description="Cell wall protein YJL171C/Tos1 C-terminal" evidence="10">
    <location>
        <begin position="238"/>
        <end position="470"/>
    </location>
</feature>
<keyword evidence="4 9" id="KW-0732">Signal</keyword>
<feature type="compositionally biased region" description="Polar residues" evidence="8">
    <location>
        <begin position="168"/>
        <end position="178"/>
    </location>
</feature>
<evidence type="ECO:0000256" key="8">
    <source>
        <dbReference type="SAM" id="MobiDB-lite"/>
    </source>
</evidence>
<evidence type="ECO:0000259" key="10">
    <source>
        <dbReference type="Pfam" id="PF10287"/>
    </source>
</evidence>
<protein>
    <recommendedName>
        <fullName evidence="3">glucan endo-1,3-beta-D-glucosidase</fullName>
        <ecNumber evidence="3">3.2.1.39</ecNumber>
    </recommendedName>
</protein>
<dbReference type="RefSeq" id="XP_056037021.1">
    <property type="nucleotide sequence ID" value="XM_056180403.1"/>
</dbReference>
<comment type="catalytic activity">
    <reaction evidence="1">
        <text>Hydrolysis of (1-&gt;3)-beta-D-glucosidic linkages in (1-&gt;3)-beta-D-glucans.</text>
        <dbReference type="EC" id="3.2.1.39"/>
    </reaction>
</comment>
<feature type="compositionally biased region" description="Low complexity" evidence="8">
    <location>
        <begin position="179"/>
        <end position="190"/>
    </location>
</feature>
<feature type="region of interest" description="Disordered" evidence="8">
    <location>
        <begin position="211"/>
        <end position="244"/>
    </location>
</feature>
<evidence type="ECO:0000256" key="4">
    <source>
        <dbReference type="ARBA" id="ARBA00022729"/>
    </source>
</evidence>
<dbReference type="GeneID" id="80875092"/>
<feature type="signal peptide" evidence="9">
    <location>
        <begin position="1"/>
        <end position="22"/>
    </location>
</feature>
<reference evidence="12 13" key="1">
    <citation type="journal article" date="2023" name="G3 (Bethesda)">
        <title>A high-quality reference genome for the fission yeast Schizosaccharomyces osmophilus.</title>
        <authorList>
            <person name="Jia G.S."/>
            <person name="Zhang W.C."/>
            <person name="Liang Y."/>
            <person name="Liu X.H."/>
            <person name="Rhind N."/>
            <person name="Pidoux A."/>
            <person name="Brysch-Herzberg M."/>
            <person name="Du L.L."/>
        </authorList>
    </citation>
    <scope>NUCLEOTIDE SEQUENCE [LARGE SCALE GENOMIC DNA]</scope>
    <source>
        <strain evidence="12 13">CBS 15793</strain>
    </source>
</reference>
<evidence type="ECO:0000256" key="7">
    <source>
        <dbReference type="ARBA" id="ARBA00023316"/>
    </source>
</evidence>
<comment type="similarity">
    <text evidence="2">Belongs to the PGA52 family.</text>
</comment>
<dbReference type="PANTHER" id="PTHR31737">
    <property type="entry name" value="PROTEIN TOS1"/>
    <property type="match status" value="1"/>
</dbReference>
<evidence type="ECO:0000256" key="3">
    <source>
        <dbReference type="ARBA" id="ARBA00012780"/>
    </source>
</evidence>
<proteinExistence type="inferred from homology"/>
<dbReference type="Proteomes" id="UP001212411">
    <property type="component" value="Chromosome 1"/>
</dbReference>
<dbReference type="KEGG" id="som:SOMG_01610"/>
<dbReference type="EMBL" id="CP115611">
    <property type="protein sequence ID" value="WBW72778.1"/>
    <property type="molecule type" value="Genomic_DNA"/>
</dbReference>
<evidence type="ECO:0000256" key="9">
    <source>
        <dbReference type="SAM" id="SignalP"/>
    </source>
</evidence>
<sequence>MFAKSLLSSFCFLAVAVLQVSADGCSQDNGYYYCNQASEVEFKGVGFSSSYNKVTSMNPESCECTSTPQSFGGALAPFDEELSFHFRGPVQLKRFAVYYPDSDNALSSLKKRSNHNHKKAVANEGGALKKRDDPAEITSTVYETILRTAYINADGSPATSAPEAFPASTVTGNGPAPTSSSSSSSSLGSNGLSISAPNEIGKGLAASSFVTSSTSAPPTSASSASSAPTSSPSSSGSSDWVRSSYYDSESSTSDNIVFMNNMGGTAGSGVWSYCFGNSISYAAANGVDGASSPQVLADTMLKSDKEVSIWSANKCDGDDCGYYLSGIPAYHGFSGTKVVLMEFNMPHDDSTNFINDMPAIWALNAQVPRTLQYGKRECSCWDSGCGEFDIFEVLNAGNEKMVSTIHSKQGSQNGAGGGGGSSDYFTRPTGSTMIGAVVFDTSSSAVYVIDVTKNGVNFDQTYSASDVAGWLKSGSTVVQLS</sequence>
<feature type="region of interest" description="Disordered" evidence="8">
    <location>
        <begin position="108"/>
        <end position="132"/>
    </location>
</feature>
<dbReference type="PANTHER" id="PTHR31737:SF2">
    <property type="entry name" value="PROTEIN TOS1"/>
    <property type="match status" value="1"/>
</dbReference>
<dbReference type="Gene3D" id="2.60.120.200">
    <property type="match status" value="1"/>
</dbReference>
<keyword evidence="5" id="KW-0378">Hydrolase</keyword>
<evidence type="ECO:0000313" key="12">
    <source>
        <dbReference type="EMBL" id="WBW72778.1"/>
    </source>
</evidence>
<dbReference type="Pfam" id="PF10290">
    <property type="entry name" value="YJL171C_Tos1_N"/>
    <property type="match status" value="1"/>
</dbReference>